<dbReference type="EMBL" id="JYJG01000029">
    <property type="protein sequence ID" value="KJK51680.1"/>
    <property type="molecule type" value="Genomic_DNA"/>
</dbReference>
<gene>
    <name evidence="1" type="ORF">UK23_06060</name>
</gene>
<organism evidence="1 2">
    <name type="scientific">Lentzea aerocolonigenes</name>
    <name type="common">Lechevalieria aerocolonigenes</name>
    <name type="synonym">Saccharothrix aerocolonigenes</name>
    <dbReference type="NCBI Taxonomy" id="68170"/>
    <lineage>
        <taxon>Bacteria</taxon>
        <taxon>Bacillati</taxon>
        <taxon>Actinomycetota</taxon>
        <taxon>Actinomycetes</taxon>
        <taxon>Pseudonocardiales</taxon>
        <taxon>Pseudonocardiaceae</taxon>
        <taxon>Lentzea</taxon>
    </lineage>
</organism>
<name>A0A0F0H850_LENAE</name>
<dbReference type="PATRIC" id="fig|68170.10.peg.6782"/>
<keyword evidence="2" id="KW-1185">Reference proteome</keyword>
<reference evidence="1 2" key="1">
    <citation type="submission" date="2015-02" db="EMBL/GenBank/DDBJ databases">
        <authorList>
            <person name="Ju K.-S."/>
            <person name="Doroghazi J.R."/>
            <person name="Metcalf W."/>
        </authorList>
    </citation>
    <scope>NUCLEOTIDE SEQUENCE [LARGE SCALE GENOMIC DNA]</scope>
    <source>
        <strain evidence="1 2">NRRL B-16140</strain>
    </source>
</reference>
<evidence type="ECO:0000313" key="1">
    <source>
        <dbReference type="EMBL" id="KJK51680.1"/>
    </source>
</evidence>
<accession>A0A0F0H850</accession>
<sequence length="185" mass="20203">MALSVDVDVDESDRLGIIDALVRQRGPVAAAIQWLTFETTRSTPDPSYHQQAIPRATFGTPSAEDKVAGLRLVVGAGELDDEYRVAACAALAENKPDDAYRLFVSLQPTKLTVSYLANAGEGYVLTLLARLVQDDAQPFYIRLRACEEVECISPEFALDLYESLAQSTVLSPGQRDQVRDALEAL</sequence>
<dbReference type="Proteomes" id="UP000033393">
    <property type="component" value="Unassembled WGS sequence"/>
</dbReference>
<evidence type="ECO:0008006" key="3">
    <source>
        <dbReference type="Google" id="ProtNLM"/>
    </source>
</evidence>
<protein>
    <recommendedName>
        <fullName evidence="3">HEAT repeat domain-containing protein</fullName>
    </recommendedName>
</protein>
<dbReference type="AlphaFoldDB" id="A0A0F0H850"/>
<evidence type="ECO:0000313" key="2">
    <source>
        <dbReference type="Proteomes" id="UP000033393"/>
    </source>
</evidence>
<comment type="caution">
    <text evidence="1">The sequence shown here is derived from an EMBL/GenBank/DDBJ whole genome shotgun (WGS) entry which is preliminary data.</text>
</comment>
<proteinExistence type="predicted"/>